<dbReference type="InterPro" id="IPR051314">
    <property type="entry name" value="AAA_ATPase_RarA/MGS1/WRNIP1"/>
</dbReference>
<dbReference type="FunFam" id="1.20.272.10:FF:000001">
    <property type="entry name" value="Putative AAA family ATPase"/>
    <property type="match status" value="1"/>
</dbReference>
<dbReference type="PANTHER" id="PTHR13779">
    <property type="entry name" value="WERNER HELICASE-INTERACTING PROTEIN 1 FAMILY MEMBER"/>
    <property type="match status" value="1"/>
</dbReference>
<dbReference type="SMART" id="SM00382">
    <property type="entry name" value="AAA"/>
    <property type="match status" value="1"/>
</dbReference>
<dbReference type="Gene3D" id="1.10.8.60">
    <property type="match status" value="1"/>
</dbReference>
<accession>A0A1E8EXH4</accession>
<dbReference type="SUPFAM" id="SSF48019">
    <property type="entry name" value="post-AAA+ oligomerization domain-like"/>
    <property type="match status" value="1"/>
</dbReference>
<dbReference type="InterPro" id="IPR008921">
    <property type="entry name" value="DNA_pol3_clamp-load_cplx_C"/>
</dbReference>
<evidence type="ECO:0000256" key="1">
    <source>
        <dbReference type="ARBA" id="ARBA00008959"/>
    </source>
</evidence>
<reference evidence="5 6" key="1">
    <citation type="submission" date="2016-06" db="EMBL/GenBank/DDBJ databases">
        <title>Genome sequence of Clostridium acetireducens DSM 10703.</title>
        <authorList>
            <person name="Poehlein A."/>
            <person name="Fluechter S."/>
            <person name="Duerre P."/>
            <person name="Daniel R."/>
        </authorList>
    </citation>
    <scope>NUCLEOTIDE SEQUENCE [LARGE SCALE GENOMIC DNA]</scope>
    <source>
        <strain evidence="5 6">DSM 10703</strain>
    </source>
</reference>
<dbReference type="PANTHER" id="PTHR13779:SF7">
    <property type="entry name" value="ATPASE WRNIP1"/>
    <property type="match status" value="1"/>
</dbReference>
<dbReference type="RefSeq" id="WP_070110783.1">
    <property type="nucleotide sequence ID" value="NZ_LZFO01000029.1"/>
</dbReference>
<dbReference type="GO" id="GO:0005524">
    <property type="term" value="F:ATP binding"/>
    <property type="evidence" value="ECO:0007669"/>
    <property type="project" value="UniProtKB-KW"/>
</dbReference>
<keyword evidence="6" id="KW-1185">Reference proteome</keyword>
<protein>
    <submittedName>
        <fullName evidence="5">Replication-associated recombination protein A</fullName>
    </submittedName>
</protein>
<keyword evidence="3" id="KW-0067">ATP-binding</keyword>
<dbReference type="GO" id="GO:0008047">
    <property type="term" value="F:enzyme activator activity"/>
    <property type="evidence" value="ECO:0007669"/>
    <property type="project" value="TreeGrafter"/>
</dbReference>
<dbReference type="Gene3D" id="3.40.50.300">
    <property type="entry name" value="P-loop containing nucleotide triphosphate hydrolases"/>
    <property type="match status" value="1"/>
</dbReference>
<dbReference type="Pfam" id="PF00004">
    <property type="entry name" value="AAA"/>
    <property type="match status" value="1"/>
</dbReference>
<dbReference type="GO" id="GO:0017116">
    <property type="term" value="F:single-stranded DNA helicase activity"/>
    <property type="evidence" value="ECO:0007669"/>
    <property type="project" value="TreeGrafter"/>
</dbReference>
<dbReference type="FunFam" id="1.10.3710.10:FF:000003">
    <property type="entry name" value="ATPase, AAA family protein"/>
    <property type="match status" value="1"/>
</dbReference>
<evidence type="ECO:0000259" key="4">
    <source>
        <dbReference type="SMART" id="SM00382"/>
    </source>
</evidence>
<dbReference type="Proteomes" id="UP000175744">
    <property type="component" value="Unassembled WGS sequence"/>
</dbReference>
<dbReference type="CDD" id="cd18139">
    <property type="entry name" value="HLD_clamp_RarA"/>
    <property type="match status" value="1"/>
</dbReference>
<dbReference type="InterPro" id="IPR032423">
    <property type="entry name" value="AAA_assoc_2"/>
</dbReference>
<evidence type="ECO:0000256" key="2">
    <source>
        <dbReference type="ARBA" id="ARBA00022741"/>
    </source>
</evidence>
<sequence length="424" mass="47524">MVPLADKIRPKNIEDLLGQKHLLGKGRILNKIVNSGIIPNMIFYGPPGVGKTTVANIIAKNTNKKFYKLNATNASISDIKVIVKDLDSLLTANGVLLYLDEIQNFNKRQQQSLLEYTENGKITLIASTTENPYFYIYNALLSRVNIFEFKPLNKNNIIEGLKRALDILENEMSNNSKIICENKILEFIANCANGDLRKAINGIELAFKTSNKNENGDIIIDESIVQQCMNSSIRYDKFGDSHYDILSAFQKSIRGSDPDAAIHYLARLIKAGDILSICRRLLVIAAEDVGVAYPNAITIVKSCIDSAFQLGLPEARIPLAEAVILLATSPKSNSCIKAIDKALKDLDNKDVGEIPDHLKDGHYKGAKNLGRMVGYKYAHDYKNNYVKQQYMPNNIKDIKYYEPGENKMENAIKNYLLKILKLQY</sequence>
<dbReference type="OrthoDB" id="9778364at2"/>
<dbReference type="InterPro" id="IPR003959">
    <property type="entry name" value="ATPase_AAA_core"/>
</dbReference>
<dbReference type="Pfam" id="PF16193">
    <property type="entry name" value="AAA_assoc_2"/>
    <property type="match status" value="1"/>
</dbReference>
<proteinExistence type="inferred from homology"/>
<dbReference type="Gene3D" id="1.20.272.10">
    <property type="match status" value="1"/>
</dbReference>
<dbReference type="PATRIC" id="fig|1121290.3.peg.1808"/>
<organism evidence="5 6">
    <name type="scientific">Clostridium acetireducens DSM 10703</name>
    <dbReference type="NCBI Taxonomy" id="1121290"/>
    <lineage>
        <taxon>Bacteria</taxon>
        <taxon>Bacillati</taxon>
        <taxon>Bacillota</taxon>
        <taxon>Clostridia</taxon>
        <taxon>Eubacteriales</taxon>
        <taxon>Clostridiaceae</taxon>
        <taxon>Clostridium</taxon>
    </lineage>
</organism>
<evidence type="ECO:0000256" key="3">
    <source>
        <dbReference type="ARBA" id="ARBA00022840"/>
    </source>
</evidence>
<dbReference type="InterPro" id="IPR021886">
    <property type="entry name" value="MgsA_C"/>
</dbReference>
<evidence type="ECO:0000313" key="5">
    <source>
        <dbReference type="EMBL" id="OFI05367.1"/>
    </source>
</evidence>
<dbReference type="InterPro" id="IPR003593">
    <property type="entry name" value="AAA+_ATPase"/>
</dbReference>
<dbReference type="GO" id="GO:0000731">
    <property type="term" value="P:DNA synthesis involved in DNA repair"/>
    <property type="evidence" value="ECO:0007669"/>
    <property type="project" value="TreeGrafter"/>
</dbReference>
<comment type="caution">
    <text evidence="5">The sequence shown here is derived from an EMBL/GenBank/DDBJ whole genome shotgun (WGS) entry which is preliminary data.</text>
</comment>
<dbReference type="GO" id="GO:0006261">
    <property type="term" value="P:DNA-templated DNA replication"/>
    <property type="evidence" value="ECO:0007669"/>
    <property type="project" value="TreeGrafter"/>
</dbReference>
<feature type="domain" description="AAA+ ATPase" evidence="4">
    <location>
        <begin position="37"/>
        <end position="152"/>
    </location>
</feature>
<dbReference type="GO" id="GO:0003677">
    <property type="term" value="F:DNA binding"/>
    <property type="evidence" value="ECO:0007669"/>
    <property type="project" value="InterPro"/>
</dbReference>
<dbReference type="AlphaFoldDB" id="A0A1E8EXH4"/>
<dbReference type="Gene3D" id="1.10.3710.10">
    <property type="entry name" value="DNA polymerase III clamp loader subunits, C-terminal domain"/>
    <property type="match status" value="1"/>
</dbReference>
<dbReference type="CDD" id="cd00009">
    <property type="entry name" value="AAA"/>
    <property type="match status" value="1"/>
</dbReference>
<dbReference type="Pfam" id="PF12002">
    <property type="entry name" value="MgsA_C"/>
    <property type="match status" value="1"/>
</dbReference>
<dbReference type="EMBL" id="LZFO01000029">
    <property type="protein sequence ID" value="OFI05367.1"/>
    <property type="molecule type" value="Genomic_DNA"/>
</dbReference>
<dbReference type="GO" id="GO:0016887">
    <property type="term" value="F:ATP hydrolysis activity"/>
    <property type="evidence" value="ECO:0007669"/>
    <property type="project" value="InterPro"/>
</dbReference>
<name>A0A1E8EXH4_9CLOT</name>
<comment type="similarity">
    <text evidence="1">Belongs to the AAA ATPase family. RarA/MGS1/WRNIP1 subfamily.</text>
</comment>
<dbReference type="SUPFAM" id="SSF52540">
    <property type="entry name" value="P-loop containing nucleoside triphosphate hydrolases"/>
    <property type="match status" value="1"/>
</dbReference>
<dbReference type="STRING" id="1121290.CLAOCE_18150"/>
<evidence type="ECO:0000313" key="6">
    <source>
        <dbReference type="Proteomes" id="UP000175744"/>
    </source>
</evidence>
<keyword evidence="2" id="KW-0547">Nucleotide-binding</keyword>
<dbReference type="InterPro" id="IPR027417">
    <property type="entry name" value="P-loop_NTPase"/>
</dbReference>
<gene>
    <name evidence="5" type="primary">rarA</name>
    <name evidence="5" type="ORF">CLOACE_18150</name>
</gene>